<dbReference type="PANTHER" id="PTHR43298">
    <property type="entry name" value="MULTIDRUG RESISTANCE PROTEIN NORM-RELATED"/>
    <property type="match status" value="1"/>
</dbReference>
<dbReference type="InterPro" id="IPR002528">
    <property type="entry name" value="MATE_fam"/>
</dbReference>
<proteinExistence type="inferred from homology"/>
<organism evidence="14 15">
    <name type="scientific">Ruminococcus gauvreauii</name>
    <dbReference type="NCBI Taxonomy" id="438033"/>
    <lineage>
        <taxon>Bacteria</taxon>
        <taxon>Bacillati</taxon>
        <taxon>Bacillota</taxon>
        <taxon>Clostridia</taxon>
        <taxon>Eubacteriales</taxon>
        <taxon>Oscillospiraceae</taxon>
        <taxon>Ruminococcus</taxon>
    </lineage>
</organism>
<gene>
    <name evidence="14" type="ORF">NQ502_03145</name>
</gene>
<evidence type="ECO:0000256" key="5">
    <source>
        <dbReference type="ARBA" id="ARBA00022448"/>
    </source>
</evidence>
<comment type="subcellular location">
    <subcellularLocation>
        <location evidence="2">Cell membrane</location>
        <topology evidence="2">Multi-pass membrane protein</topology>
    </subcellularLocation>
</comment>
<feature type="transmembrane region" description="Helical" evidence="13">
    <location>
        <begin position="308"/>
        <end position="331"/>
    </location>
</feature>
<evidence type="ECO:0000256" key="11">
    <source>
        <dbReference type="ARBA" id="ARBA00023136"/>
    </source>
</evidence>
<dbReference type="PIRSF" id="PIRSF006603">
    <property type="entry name" value="DinF"/>
    <property type="match status" value="1"/>
</dbReference>
<feature type="transmembrane region" description="Helical" evidence="13">
    <location>
        <begin position="160"/>
        <end position="180"/>
    </location>
</feature>
<evidence type="ECO:0000256" key="10">
    <source>
        <dbReference type="ARBA" id="ARBA00023065"/>
    </source>
</evidence>
<feature type="transmembrane region" description="Helical" evidence="13">
    <location>
        <begin position="383"/>
        <end position="406"/>
    </location>
</feature>
<keyword evidence="8 13" id="KW-0812">Transmembrane</keyword>
<protein>
    <recommendedName>
        <fullName evidence="4">Probable multidrug resistance protein NorM</fullName>
    </recommendedName>
    <alternativeName>
        <fullName evidence="12">Multidrug-efflux transporter</fullName>
    </alternativeName>
</protein>
<dbReference type="PANTHER" id="PTHR43298:SF2">
    <property type="entry name" value="FMN_FAD EXPORTER YEEO-RELATED"/>
    <property type="match status" value="1"/>
</dbReference>
<feature type="transmembrane region" description="Helical" evidence="13">
    <location>
        <begin position="343"/>
        <end position="363"/>
    </location>
</feature>
<dbReference type="EMBL" id="CP102290">
    <property type="protein sequence ID" value="UWP60069.1"/>
    <property type="molecule type" value="Genomic_DNA"/>
</dbReference>
<dbReference type="InterPro" id="IPR048279">
    <property type="entry name" value="MdtK-like"/>
</dbReference>
<dbReference type="InterPro" id="IPR050222">
    <property type="entry name" value="MATE_MdtK"/>
</dbReference>
<keyword evidence="9 13" id="KW-1133">Transmembrane helix</keyword>
<keyword evidence="7" id="KW-1003">Cell membrane</keyword>
<feature type="transmembrane region" description="Helical" evidence="13">
    <location>
        <begin position="120"/>
        <end position="140"/>
    </location>
</feature>
<feature type="transmembrane region" description="Helical" evidence="13">
    <location>
        <begin position="445"/>
        <end position="463"/>
    </location>
</feature>
<feature type="transmembrane region" description="Helical" evidence="13">
    <location>
        <begin position="84"/>
        <end position="108"/>
    </location>
</feature>
<evidence type="ECO:0000313" key="14">
    <source>
        <dbReference type="EMBL" id="UWP60069.1"/>
    </source>
</evidence>
<name>A0ABY5VHK4_9FIRM</name>
<sequence>MTQYPVTSIIISTTDLFNGGGILQMSKFETNLSEGNVATQLIKFSLPFLVSNLIQSLYNVADMLIVGNFSGTNSLSGVNIGGQITFVLTNIIVGLCTGGTVLIAQYLGANKRENMKKVTATLMTTLLIGAVVITAAMLILKVPILRLMQTPSEAFSEANRYLTVTVSGIIFIFGYNAFSAILRGMGDSKRPFYFVLIACVTNIAMDLLLVGTFHLGAFGAAAATVFSQALSMILCMVYLMRNDFIFDFRPSSFRIDRFSMKKIFQIGLPSAVQNGVTGLSFMIITTLANVIGGVEASAAVGVVSKFNGFAIMPAVAMGASISTMCAQNIGASRWDRALKACKIGTGIAAFVSFVIFVLAELFPAEILSMFDSNPGMIAYGITYIRPFALDYLVVPFCFCINGLYIASGHTTFSLINSMMSALLLRIPACILISTVFGLGIAGVGMGAPIASAGSLLLIIWFYFSGKWRKNLAQ</sequence>
<dbReference type="Proteomes" id="UP001060164">
    <property type="component" value="Chromosome"/>
</dbReference>
<evidence type="ECO:0000256" key="6">
    <source>
        <dbReference type="ARBA" id="ARBA00022449"/>
    </source>
</evidence>
<evidence type="ECO:0000256" key="8">
    <source>
        <dbReference type="ARBA" id="ARBA00022692"/>
    </source>
</evidence>
<evidence type="ECO:0000256" key="7">
    <source>
        <dbReference type="ARBA" id="ARBA00022475"/>
    </source>
</evidence>
<keyword evidence="10" id="KW-0406">Ion transport</keyword>
<accession>A0ABY5VHK4</accession>
<evidence type="ECO:0000256" key="4">
    <source>
        <dbReference type="ARBA" id="ARBA00020268"/>
    </source>
</evidence>
<dbReference type="NCBIfam" id="TIGR00797">
    <property type="entry name" value="matE"/>
    <property type="match status" value="1"/>
</dbReference>
<keyword evidence="15" id="KW-1185">Reference proteome</keyword>
<feature type="transmembrane region" description="Helical" evidence="13">
    <location>
        <begin position="192"/>
        <end position="211"/>
    </location>
</feature>
<evidence type="ECO:0000313" key="15">
    <source>
        <dbReference type="Proteomes" id="UP001060164"/>
    </source>
</evidence>
<evidence type="ECO:0000256" key="3">
    <source>
        <dbReference type="ARBA" id="ARBA00010199"/>
    </source>
</evidence>
<keyword evidence="11 13" id="KW-0472">Membrane</keyword>
<keyword evidence="5" id="KW-0813">Transport</keyword>
<reference evidence="14" key="1">
    <citation type="journal article" date="2022" name="Cell">
        <title>Design, construction, and in vivo augmentation of a complex gut microbiome.</title>
        <authorList>
            <person name="Cheng A.G."/>
            <person name="Ho P.Y."/>
            <person name="Aranda-Diaz A."/>
            <person name="Jain S."/>
            <person name="Yu F.B."/>
            <person name="Meng X."/>
            <person name="Wang M."/>
            <person name="Iakiviak M."/>
            <person name="Nagashima K."/>
            <person name="Zhao A."/>
            <person name="Murugkar P."/>
            <person name="Patil A."/>
            <person name="Atabakhsh K."/>
            <person name="Weakley A."/>
            <person name="Yan J."/>
            <person name="Brumbaugh A.R."/>
            <person name="Higginbottom S."/>
            <person name="Dimas A."/>
            <person name="Shiver A.L."/>
            <person name="Deutschbauer A."/>
            <person name="Neff N."/>
            <person name="Sonnenburg J.L."/>
            <person name="Huang K.C."/>
            <person name="Fischbach M.A."/>
        </authorList>
    </citation>
    <scope>NUCLEOTIDE SEQUENCE</scope>
    <source>
        <strain evidence="14">DSM 19829</strain>
    </source>
</reference>
<evidence type="ECO:0000256" key="1">
    <source>
        <dbReference type="ARBA" id="ARBA00003408"/>
    </source>
</evidence>
<comment type="similarity">
    <text evidence="3">Belongs to the multi antimicrobial extrusion (MATE) (TC 2.A.66.1) family.</text>
</comment>
<evidence type="ECO:0000256" key="9">
    <source>
        <dbReference type="ARBA" id="ARBA00022989"/>
    </source>
</evidence>
<evidence type="ECO:0000256" key="13">
    <source>
        <dbReference type="SAM" id="Phobius"/>
    </source>
</evidence>
<dbReference type="CDD" id="cd13138">
    <property type="entry name" value="MATE_yoeA_like"/>
    <property type="match status" value="1"/>
</dbReference>
<feature type="transmembrane region" description="Helical" evidence="13">
    <location>
        <begin position="217"/>
        <end position="239"/>
    </location>
</feature>
<feature type="transmembrane region" description="Helical" evidence="13">
    <location>
        <begin position="418"/>
        <end position="439"/>
    </location>
</feature>
<dbReference type="Pfam" id="PF01554">
    <property type="entry name" value="MatE"/>
    <property type="match status" value="2"/>
</dbReference>
<evidence type="ECO:0000256" key="2">
    <source>
        <dbReference type="ARBA" id="ARBA00004651"/>
    </source>
</evidence>
<comment type="function">
    <text evidence="1">Multidrug efflux pump.</text>
</comment>
<evidence type="ECO:0000256" key="12">
    <source>
        <dbReference type="ARBA" id="ARBA00031636"/>
    </source>
</evidence>
<dbReference type="RefSeq" id="WP_260046606.1">
    <property type="nucleotide sequence ID" value="NZ_CABLBR010000029.1"/>
</dbReference>
<feature type="transmembrane region" description="Helical" evidence="13">
    <location>
        <begin position="263"/>
        <end position="288"/>
    </location>
</feature>
<keyword evidence="6" id="KW-0050">Antiport</keyword>